<dbReference type="SUPFAM" id="SSF81383">
    <property type="entry name" value="F-box domain"/>
    <property type="match status" value="1"/>
</dbReference>
<dbReference type="OMA" id="WHACKEL"/>
<evidence type="ECO:0000259" key="2">
    <source>
        <dbReference type="PROSITE" id="PS50181"/>
    </source>
</evidence>
<dbReference type="InterPro" id="IPR045627">
    <property type="entry name" value="FBXL18_LRR"/>
</dbReference>
<organism evidence="3 4">
    <name type="scientific">Scyliorhinus torazame</name>
    <name type="common">Cloudy catshark</name>
    <name type="synonym">Catulus torazame</name>
    <dbReference type="NCBI Taxonomy" id="75743"/>
    <lineage>
        <taxon>Eukaryota</taxon>
        <taxon>Metazoa</taxon>
        <taxon>Chordata</taxon>
        <taxon>Craniata</taxon>
        <taxon>Vertebrata</taxon>
        <taxon>Chondrichthyes</taxon>
        <taxon>Elasmobranchii</taxon>
        <taxon>Galeomorphii</taxon>
        <taxon>Galeoidea</taxon>
        <taxon>Carcharhiniformes</taxon>
        <taxon>Scyliorhinidae</taxon>
        <taxon>Scyliorhinus</taxon>
    </lineage>
</organism>
<accession>A0A401PN74</accession>
<evidence type="ECO:0000313" key="4">
    <source>
        <dbReference type="Proteomes" id="UP000288216"/>
    </source>
</evidence>
<dbReference type="EMBL" id="BFAA01001015">
    <property type="protein sequence ID" value="GCB74555.1"/>
    <property type="molecule type" value="Genomic_DNA"/>
</dbReference>
<reference evidence="3 4" key="1">
    <citation type="journal article" date="2018" name="Nat. Ecol. Evol.">
        <title>Shark genomes provide insights into elasmobranch evolution and the origin of vertebrates.</title>
        <authorList>
            <person name="Hara Y"/>
            <person name="Yamaguchi K"/>
            <person name="Onimaru K"/>
            <person name="Kadota M"/>
            <person name="Koyanagi M"/>
            <person name="Keeley SD"/>
            <person name="Tatsumi K"/>
            <person name="Tanaka K"/>
            <person name="Motone F"/>
            <person name="Kageyama Y"/>
            <person name="Nozu R"/>
            <person name="Adachi N"/>
            <person name="Nishimura O"/>
            <person name="Nakagawa R"/>
            <person name="Tanegashima C"/>
            <person name="Kiyatake I"/>
            <person name="Matsumoto R"/>
            <person name="Murakumo K"/>
            <person name="Nishida K"/>
            <person name="Terakita A"/>
            <person name="Kuratani S"/>
            <person name="Sato K"/>
            <person name="Hyodo S Kuraku.S."/>
        </authorList>
    </citation>
    <scope>NUCLEOTIDE SEQUENCE [LARGE SCALE GENOMIC DNA]</scope>
</reference>
<dbReference type="Pfam" id="PF00646">
    <property type="entry name" value="F-box"/>
    <property type="match status" value="1"/>
</dbReference>
<dbReference type="PROSITE" id="PS50181">
    <property type="entry name" value="FBOX"/>
    <property type="match status" value="1"/>
</dbReference>
<gene>
    <name evidence="3" type="ORF">scyTo_0003646</name>
</gene>
<dbReference type="PANTHER" id="PTHR16134">
    <property type="entry name" value="F-BOX/TPR REPEAT PROTEIN POF3"/>
    <property type="match status" value="1"/>
</dbReference>
<dbReference type="STRING" id="75743.A0A401PN74"/>
<dbReference type="Pfam" id="PF19729">
    <property type="entry name" value="LRR_FBXL18"/>
    <property type="match status" value="1"/>
</dbReference>
<feature type="domain" description="F-box" evidence="2">
    <location>
        <begin position="27"/>
        <end position="74"/>
    </location>
</feature>
<name>A0A401PN74_SCYTO</name>
<comment type="caution">
    <text evidence="3">The sequence shown here is derived from an EMBL/GenBank/DDBJ whole genome shotgun (WGS) entry which is preliminary data.</text>
</comment>
<dbReference type="GO" id="GO:0019005">
    <property type="term" value="C:SCF ubiquitin ligase complex"/>
    <property type="evidence" value="ECO:0007669"/>
    <property type="project" value="TreeGrafter"/>
</dbReference>
<sequence length="732" mass="81237">MESGEEPEQQPEQQHQDQDQDQSQSQSLNLTEFSDEILLTILSFVPSCDLLLNVRKVSRKLAALSVDKSLVSSVTLHKEYQESDAKVTSLLKEIASDIQRLKLSGCYWLSGSTIDQVAKCKNILKLDLTGCRMTSLRLSRMLSVLCNLRSLALDVSQGFDVGQLSSECKATLGKVTELKQTLFTPSYGIVPCCTNLERLLLYFEIPDRTREGEMLSGQLMVGQSNIPHYQNLKVFYARLSPGYVNQEVGRFYLSVLSIRTPENLRAFLLSVPGVFVDTGCSTRNFLDCMTKNFSLEALQLPRSWLNGSSLLHSSLLHTITLSNPVYLNFSHCILSGCQLSHQIINGGRNVQSLVSLNLSGCVHCLLSDCSVFRKAKDDIDFDVVEALVNCCPNLRHLNLSAAHHHSPEGAGKHLCLLLARLKRLRSLSLPVCCIAQSAKNADKLPNHTVPTLGAQSVRRGLGKKVRIGVPTYPKNIQEQLSANLPATVFGTLLENVPILEELELIGSSFTSNVPRNEPAIRNLQPPCDRAQRIRDEELALIGQLHRLRSLTLAQLPGILTGSGLIGIGLKCQQLQTLSLANLGLLGKVAYMPALCEMLKHCKQLKDLRLEQPYLSASAQFFQALGHCSSLERFCIVSRHGTFQHDAVILFMTKCPDVVMCHMFTGETLVACKNLQQALIQGFQVDRPALNVAIFPLLHEGLADVIRDVPMMHLDEITLFKSRVAEDPLHLWW</sequence>
<dbReference type="InterPro" id="IPR001810">
    <property type="entry name" value="F-box_dom"/>
</dbReference>
<evidence type="ECO:0000256" key="1">
    <source>
        <dbReference type="SAM" id="MobiDB-lite"/>
    </source>
</evidence>
<proteinExistence type="predicted"/>
<dbReference type="GO" id="GO:0031146">
    <property type="term" value="P:SCF-dependent proteasomal ubiquitin-dependent protein catabolic process"/>
    <property type="evidence" value="ECO:0007669"/>
    <property type="project" value="InterPro"/>
</dbReference>
<dbReference type="Gene3D" id="3.80.10.10">
    <property type="entry name" value="Ribonuclease Inhibitor"/>
    <property type="match status" value="2"/>
</dbReference>
<dbReference type="SUPFAM" id="SSF52047">
    <property type="entry name" value="RNI-like"/>
    <property type="match status" value="1"/>
</dbReference>
<dbReference type="PANTHER" id="PTHR16134:SF19">
    <property type="entry name" value="F-BOX AND LEUCINE-RICH REPEAT PROTEIN 18"/>
    <property type="match status" value="1"/>
</dbReference>
<dbReference type="OrthoDB" id="9856535at2759"/>
<keyword evidence="4" id="KW-1185">Reference proteome</keyword>
<dbReference type="AlphaFoldDB" id="A0A401PN74"/>
<dbReference type="InterPro" id="IPR036047">
    <property type="entry name" value="F-box-like_dom_sf"/>
</dbReference>
<protein>
    <recommendedName>
        <fullName evidence="2">F-box domain-containing protein</fullName>
    </recommendedName>
</protein>
<feature type="region of interest" description="Disordered" evidence="1">
    <location>
        <begin position="1"/>
        <end position="26"/>
    </location>
</feature>
<dbReference type="Proteomes" id="UP000288216">
    <property type="component" value="Unassembled WGS sequence"/>
</dbReference>
<dbReference type="InterPro" id="IPR032675">
    <property type="entry name" value="LRR_dom_sf"/>
</dbReference>
<evidence type="ECO:0000313" key="3">
    <source>
        <dbReference type="EMBL" id="GCB74555.1"/>
    </source>
</evidence>